<sequence>MSSAVVSLITSRLFFISDAAPNQSRVLESYRRPDRSTVTLVKRKEATPKTKAIDFEALTRMIGAWTFIQARAEKLGSRCHV</sequence>
<dbReference type="EMBL" id="KV749379">
    <property type="protein sequence ID" value="OCL09683.1"/>
    <property type="molecule type" value="Genomic_DNA"/>
</dbReference>
<evidence type="ECO:0000256" key="1">
    <source>
        <dbReference type="SAM" id="SignalP"/>
    </source>
</evidence>
<dbReference type="Proteomes" id="UP000250140">
    <property type="component" value="Unassembled WGS sequence"/>
</dbReference>
<evidence type="ECO:0000313" key="3">
    <source>
        <dbReference type="Proteomes" id="UP000250140"/>
    </source>
</evidence>
<name>A0A8E2F3M1_9PEZI</name>
<gene>
    <name evidence="2" type="ORF">AOQ84DRAFT_353907</name>
</gene>
<protein>
    <submittedName>
        <fullName evidence="2">Uncharacterized protein</fullName>
    </submittedName>
</protein>
<keyword evidence="3" id="KW-1185">Reference proteome</keyword>
<reference evidence="2 3" key="1">
    <citation type="journal article" date="2016" name="Nat. Commun.">
        <title>Ectomycorrhizal ecology is imprinted in the genome of the dominant symbiotic fungus Cenococcum geophilum.</title>
        <authorList>
            <consortium name="DOE Joint Genome Institute"/>
            <person name="Peter M."/>
            <person name="Kohler A."/>
            <person name="Ohm R.A."/>
            <person name="Kuo A."/>
            <person name="Krutzmann J."/>
            <person name="Morin E."/>
            <person name="Arend M."/>
            <person name="Barry K.W."/>
            <person name="Binder M."/>
            <person name="Choi C."/>
            <person name="Clum A."/>
            <person name="Copeland A."/>
            <person name="Grisel N."/>
            <person name="Haridas S."/>
            <person name="Kipfer T."/>
            <person name="LaButti K."/>
            <person name="Lindquist E."/>
            <person name="Lipzen A."/>
            <person name="Maire R."/>
            <person name="Meier B."/>
            <person name="Mihaltcheva S."/>
            <person name="Molinier V."/>
            <person name="Murat C."/>
            <person name="Poggeler S."/>
            <person name="Quandt C.A."/>
            <person name="Sperisen C."/>
            <person name="Tritt A."/>
            <person name="Tisserant E."/>
            <person name="Crous P.W."/>
            <person name="Henrissat B."/>
            <person name="Nehls U."/>
            <person name="Egli S."/>
            <person name="Spatafora J.W."/>
            <person name="Grigoriev I.V."/>
            <person name="Martin F.M."/>
        </authorList>
    </citation>
    <scope>NUCLEOTIDE SEQUENCE [LARGE SCALE GENOMIC DNA]</scope>
    <source>
        <strain evidence="2 3">CBS 207.34</strain>
    </source>
</reference>
<feature type="signal peptide" evidence="1">
    <location>
        <begin position="1"/>
        <end position="19"/>
    </location>
</feature>
<evidence type="ECO:0000313" key="2">
    <source>
        <dbReference type="EMBL" id="OCL09683.1"/>
    </source>
</evidence>
<keyword evidence="1" id="KW-0732">Signal</keyword>
<accession>A0A8E2F3M1</accession>
<dbReference type="AlphaFoldDB" id="A0A8E2F3M1"/>
<feature type="chain" id="PRO_5034540212" evidence="1">
    <location>
        <begin position="20"/>
        <end position="81"/>
    </location>
</feature>
<proteinExistence type="predicted"/>
<organism evidence="2 3">
    <name type="scientific">Glonium stellatum</name>
    <dbReference type="NCBI Taxonomy" id="574774"/>
    <lineage>
        <taxon>Eukaryota</taxon>
        <taxon>Fungi</taxon>
        <taxon>Dikarya</taxon>
        <taxon>Ascomycota</taxon>
        <taxon>Pezizomycotina</taxon>
        <taxon>Dothideomycetes</taxon>
        <taxon>Pleosporomycetidae</taxon>
        <taxon>Gloniales</taxon>
        <taxon>Gloniaceae</taxon>
        <taxon>Glonium</taxon>
    </lineage>
</organism>